<comment type="caution">
    <text evidence="2">The sequence shown here is derived from an EMBL/GenBank/DDBJ whole genome shotgun (WGS) entry which is preliminary data.</text>
</comment>
<dbReference type="Pfam" id="PF02469">
    <property type="entry name" value="Fasciclin"/>
    <property type="match status" value="1"/>
</dbReference>
<reference evidence="2 3" key="1">
    <citation type="journal article" date="2015" name="Int. J. Syst. Evol. Microbiol.">
        <title>Methanoculleus taiwanensis sp. nov., a methanogen isolated from deep marine sediment at the deformation front area near Taiwan.</title>
        <authorList>
            <person name="Weng C.Y."/>
            <person name="Chen S.C."/>
            <person name="Lai M.C."/>
            <person name="Wu S.Y."/>
            <person name="Lin S."/>
            <person name="Yang T.F."/>
            <person name="Chen P.C."/>
        </authorList>
    </citation>
    <scope>NUCLEOTIDE SEQUENCE [LARGE SCALE GENOMIC DNA]</scope>
    <source>
        <strain evidence="2 3">CYW4</strain>
    </source>
</reference>
<dbReference type="EMBL" id="LHQS01000002">
    <property type="protein sequence ID" value="RXE56241.1"/>
    <property type="molecule type" value="Genomic_DNA"/>
</dbReference>
<name>A0A498GZZ5_9EURY</name>
<dbReference type="InterPro" id="IPR000782">
    <property type="entry name" value="FAS1_domain"/>
</dbReference>
<dbReference type="AlphaFoldDB" id="A0A498GZZ5"/>
<evidence type="ECO:0000313" key="2">
    <source>
        <dbReference type="EMBL" id="RXE56241.1"/>
    </source>
</evidence>
<gene>
    <name evidence="2" type="ORF">ABH15_08860</name>
</gene>
<dbReference type="RefSeq" id="WP_128694342.1">
    <property type="nucleotide sequence ID" value="NZ_LHQS01000002.1"/>
</dbReference>
<sequence>MANIFEILQDDGRFGRFLEIVAFIDKEETLRSEGPMTLFAPVDSAFDEIPEPNRSMILNDKQMLWHLFDFMQIGEHKYEIADLADRKILQTVEGNTIEVQKTSEGYMVETAKVIEENKEADNGIIHVVDKVPFATLSQAYEAYAKTGE</sequence>
<evidence type="ECO:0000313" key="3">
    <source>
        <dbReference type="Proteomes" id="UP000290932"/>
    </source>
</evidence>
<keyword evidence="3" id="KW-1185">Reference proteome</keyword>
<dbReference type="OrthoDB" id="105895at2157"/>
<evidence type="ECO:0000259" key="1">
    <source>
        <dbReference type="PROSITE" id="PS50213"/>
    </source>
</evidence>
<organism evidence="2 3">
    <name type="scientific">Methanoculleus taiwanensis</name>
    <dbReference type="NCBI Taxonomy" id="1550565"/>
    <lineage>
        <taxon>Archaea</taxon>
        <taxon>Methanobacteriati</taxon>
        <taxon>Methanobacteriota</taxon>
        <taxon>Stenosarchaea group</taxon>
        <taxon>Methanomicrobia</taxon>
        <taxon>Methanomicrobiales</taxon>
        <taxon>Methanomicrobiaceae</taxon>
        <taxon>Methanoculleus</taxon>
    </lineage>
</organism>
<dbReference type="PROSITE" id="PS50213">
    <property type="entry name" value="FAS1"/>
    <property type="match status" value="1"/>
</dbReference>
<feature type="domain" description="FAS1" evidence="1">
    <location>
        <begin position="1"/>
        <end position="132"/>
    </location>
</feature>
<accession>A0A498GZZ5</accession>
<dbReference type="Proteomes" id="UP000290932">
    <property type="component" value="Unassembled WGS sequence"/>
</dbReference>
<protein>
    <submittedName>
        <fullName evidence="2">Fasciclin</fullName>
    </submittedName>
</protein>
<dbReference type="SUPFAM" id="SSF82153">
    <property type="entry name" value="FAS1 domain"/>
    <property type="match status" value="1"/>
</dbReference>
<dbReference type="SMART" id="SM00554">
    <property type="entry name" value="FAS1"/>
    <property type="match status" value="1"/>
</dbReference>
<dbReference type="InterPro" id="IPR050904">
    <property type="entry name" value="Adhesion/Biosynth-related"/>
</dbReference>
<dbReference type="PANTHER" id="PTHR10900">
    <property type="entry name" value="PERIOSTIN-RELATED"/>
    <property type="match status" value="1"/>
</dbReference>
<dbReference type="InterPro" id="IPR036378">
    <property type="entry name" value="FAS1_dom_sf"/>
</dbReference>
<dbReference type="Gene3D" id="2.30.180.10">
    <property type="entry name" value="FAS1 domain"/>
    <property type="match status" value="1"/>
</dbReference>
<dbReference type="PANTHER" id="PTHR10900:SF77">
    <property type="entry name" value="FI19380P1"/>
    <property type="match status" value="1"/>
</dbReference>
<proteinExistence type="predicted"/>